<dbReference type="HOGENOM" id="CLU_2282456_0_0_1"/>
<organism evidence="1 2">
    <name type="scientific">Solanum tuberosum</name>
    <name type="common">Potato</name>
    <dbReference type="NCBI Taxonomy" id="4113"/>
    <lineage>
        <taxon>Eukaryota</taxon>
        <taxon>Viridiplantae</taxon>
        <taxon>Streptophyta</taxon>
        <taxon>Embryophyta</taxon>
        <taxon>Tracheophyta</taxon>
        <taxon>Spermatophyta</taxon>
        <taxon>Magnoliopsida</taxon>
        <taxon>eudicotyledons</taxon>
        <taxon>Gunneridae</taxon>
        <taxon>Pentapetalae</taxon>
        <taxon>asterids</taxon>
        <taxon>lamiids</taxon>
        <taxon>Solanales</taxon>
        <taxon>Solanaceae</taxon>
        <taxon>Solanoideae</taxon>
        <taxon>Solaneae</taxon>
        <taxon>Solanum</taxon>
    </lineage>
</organism>
<dbReference type="Proteomes" id="UP000011115">
    <property type="component" value="Unassembled WGS sequence"/>
</dbReference>
<accession>M1D980</accession>
<dbReference type="InParanoid" id="M1D980"/>
<keyword evidence="2" id="KW-1185">Reference proteome</keyword>
<evidence type="ECO:0000313" key="2">
    <source>
        <dbReference type="Proteomes" id="UP000011115"/>
    </source>
</evidence>
<protein>
    <submittedName>
        <fullName evidence="1">Uncharacterized protein</fullName>
    </submittedName>
</protein>
<evidence type="ECO:0000313" key="1">
    <source>
        <dbReference type="EnsemblPlants" id="PGSC0003DMT400085309"/>
    </source>
</evidence>
<sequence length="102" mass="11276">MGLQTWSLEYASLMGPRTVIGTTAREDVCGLYLDFIKFGSSMLPTGTRTTDCTTVPRSVVRATARGTFRGRHMVIPPLHLLKAQHCFTFTSSTTDRNEGHDP</sequence>
<name>M1D980_SOLTU</name>
<dbReference type="Gramene" id="PGSC0003DMT400085309">
    <property type="protein sequence ID" value="PGSC0003DMT400085309"/>
    <property type="gene ID" value="PGSC0003DMG400034880"/>
</dbReference>
<dbReference type="PaxDb" id="4113-PGSC0003DMT400085309"/>
<reference evidence="1" key="2">
    <citation type="submission" date="2015-06" db="UniProtKB">
        <authorList>
            <consortium name="EnsemblPlants"/>
        </authorList>
    </citation>
    <scope>IDENTIFICATION</scope>
    <source>
        <strain evidence="1">DM1-3 516 R44</strain>
    </source>
</reference>
<dbReference type="EnsemblPlants" id="PGSC0003DMT400085309">
    <property type="protein sequence ID" value="PGSC0003DMT400085309"/>
    <property type="gene ID" value="PGSC0003DMG400034880"/>
</dbReference>
<reference evidence="2" key="1">
    <citation type="journal article" date="2011" name="Nature">
        <title>Genome sequence and analysis of the tuber crop potato.</title>
        <authorList>
            <consortium name="The Potato Genome Sequencing Consortium"/>
        </authorList>
    </citation>
    <scope>NUCLEOTIDE SEQUENCE [LARGE SCALE GENOMIC DNA]</scope>
    <source>
        <strain evidence="2">cv. DM1-3 516 R44</strain>
    </source>
</reference>
<proteinExistence type="predicted"/>
<dbReference type="AlphaFoldDB" id="M1D980"/>